<reference evidence="1 2" key="1">
    <citation type="submission" date="2017-06" db="EMBL/GenBank/DDBJ databases">
        <title>Genome sequencing of cyanobaciteial culture collection at National Institute for Environmental Studies (NIES).</title>
        <authorList>
            <person name="Hirose Y."/>
            <person name="Shimura Y."/>
            <person name="Fujisawa T."/>
            <person name="Nakamura Y."/>
            <person name="Kawachi M."/>
        </authorList>
    </citation>
    <scope>NUCLEOTIDE SEQUENCE [LARGE SCALE GENOMIC DNA]</scope>
    <source>
        <strain evidence="1 2">NIES-21</strain>
    </source>
</reference>
<name>A0A1Z4GNF8_9CYAN</name>
<proteinExistence type="predicted"/>
<dbReference type="CDD" id="cd07325">
    <property type="entry name" value="M48_Ste24p_like"/>
    <property type="match status" value="1"/>
</dbReference>
<evidence type="ECO:0000313" key="2">
    <source>
        <dbReference type="Proteomes" id="UP000218287"/>
    </source>
</evidence>
<dbReference type="AlphaFoldDB" id="A0A1Z4GNF8"/>
<dbReference type="OrthoDB" id="9810445at2"/>
<accession>A0A1Z4GNF8</accession>
<dbReference type="Proteomes" id="UP000218287">
    <property type="component" value="Chromosome"/>
</dbReference>
<keyword evidence="2" id="KW-1185">Reference proteome</keyword>
<sequence length="301" mass="33999">MTRRVFSGLNIVKFQHPFDQKALANLNKMPGLPLLLKKVNEYGIDRLLRMQIIGGKFRVTPQNFPKLDDAFTESCQILDLTPKPELYLFRGTGHIQTNAVGVEKPMVSANLEAMEWYSHDELLFAFGCEIARIKGKYIAYQQMANVMPLLKNVINSTTFGLGGLAAGGIEIALANWMIMSKFTGDRVGLLACQDINIAITALMKLAGLPSEYLNAETIADFQAQAREFSTISLDNLDQITKILSFMEYRFPWSVMRACELLKWVDSGEYDKLMQAENLEQIENFAEPPATDSEDWQFMSSW</sequence>
<protein>
    <submittedName>
        <fullName evidence="1">Peptidase M48 Ste24p</fullName>
    </submittedName>
</protein>
<evidence type="ECO:0000313" key="1">
    <source>
        <dbReference type="EMBL" id="BAY19007.1"/>
    </source>
</evidence>
<organism evidence="1 2">
    <name type="scientific">Anabaenopsis circularis NIES-21</name>
    <dbReference type="NCBI Taxonomy" id="1085406"/>
    <lineage>
        <taxon>Bacteria</taxon>
        <taxon>Bacillati</taxon>
        <taxon>Cyanobacteriota</taxon>
        <taxon>Cyanophyceae</taxon>
        <taxon>Nostocales</taxon>
        <taxon>Nodulariaceae</taxon>
        <taxon>Anabaenopsis</taxon>
    </lineage>
</organism>
<dbReference type="EMBL" id="AP018174">
    <property type="protein sequence ID" value="BAY19007.1"/>
    <property type="molecule type" value="Genomic_DNA"/>
</dbReference>
<gene>
    <name evidence="1" type="ORF">NIES21_48660</name>
</gene>